<dbReference type="EMBL" id="ADZX01000869">
    <property type="protein sequence ID" value="EFK95138.1"/>
    <property type="molecule type" value="Genomic_DNA"/>
</dbReference>
<name>D9PMS6_9ZZZZ</name>
<feature type="non-terminal residue" evidence="1">
    <location>
        <position position="233"/>
    </location>
</feature>
<reference evidence="1" key="2">
    <citation type="journal article" date="2011" name="Microb. Ecol.">
        <title>Taxonomic and Functional Metagenomic Profiling of the Microbial Community in the Anoxic Sediment of a Sub-saline Shallow Lake (Laguna de Carrizo, Central Spain).</title>
        <authorList>
            <person name="Ferrer M."/>
            <person name="Guazzaroni M.E."/>
            <person name="Richter M."/>
            <person name="Garcia-Salamanca A."/>
            <person name="Yarza P."/>
            <person name="Suarez-Suarez A."/>
            <person name="Solano J."/>
            <person name="Alcaide M."/>
            <person name="van Dillewijn P."/>
            <person name="Molina-Henares M.A."/>
            <person name="Lopez-Cortes N."/>
            <person name="Al-Ramahi Y."/>
            <person name="Guerrero C."/>
            <person name="Acosta A."/>
            <person name="de Eugenio L.I."/>
            <person name="Martinez V."/>
            <person name="Marques S."/>
            <person name="Rojo F."/>
            <person name="Santero E."/>
            <person name="Genilloud O."/>
            <person name="Perez-Perez J."/>
            <person name="Rossello-Mora R."/>
            <person name="Ramos J.L."/>
        </authorList>
    </citation>
    <scope>NUCLEOTIDE SEQUENCE</scope>
</reference>
<organism evidence="1">
    <name type="scientific">sediment metagenome</name>
    <dbReference type="NCBI Taxonomy" id="749907"/>
    <lineage>
        <taxon>unclassified sequences</taxon>
        <taxon>metagenomes</taxon>
        <taxon>ecological metagenomes</taxon>
    </lineage>
</organism>
<accession>D9PMS6</accession>
<protein>
    <submittedName>
        <fullName evidence="1">Uncharacterized protein</fullName>
    </submittedName>
</protein>
<evidence type="ECO:0000313" key="1">
    <source>
        <dbReference type="EMBL" id="EFK95138.1"/>
    </source>
</evidence>
<sequence>MDKTATDVYIWYMSNMRVKAALLKAVKSKTLRSPNVNRFSMKLDASSGSMEGLVRLEAYRSESELESVRLARTVSKQRAKGHFYTLRYHPHPSDGLEDEFWGTSMANRALARGKMIGLEVDRHVHVVAKVQKLLRQGVEVNIATARSQMPEMVKRSAAGEFFLIRNARTQLGPSAVLIGAEELGKMVKKASDTAIERTMGDIRKSLPFTGFKVEPLTAKALPGPGLPPAILPE</sequence>
<gene>
    <name evidence="1" type="ORF">LDC_2855</name>
</gene>
<proteinExistence type="predicted"/>
<reference evidence="1" key="1">
    <citation type="submission" date="2010-07" db="EMBL/GenBank/DDBJ databases">
        <authorList>
            <consortium name="CONSOLIDER consortium CSD2007-00005"/>
            <person name="Guazzaroni M.-E."/>
            <person name="Richter M."/>
            <person name="Garcia-Salamanca A."/>
            <person name="Yarza P."/>
            <person name="Ferrer M."/>
        </authorList>
    </citation>
    <scope>NUCLEOTIDE SEQUENCE</scope>
</reference>
<dbReference type="AlphaFoldDB" id="D9PMS6"/>
<comment type="caution">
    <text evidence="1">The sequence shown here is derived from an EMBL/GenBank/DDBJ whole genome shotgun (WGS) entry which is preliminary data.</text>
</comment>